<reference evidence="2 3" key="2">
    <citation type="submission" date="2018-11" db="EMBL/GenBank/DDBJ databases">
        <authorList>
            <consortium name="Pathogen Informatics"/>
        </authorList>
    </citation>
    <scope>NUCLEOTIDE SEQUENCE [LARGE SCALE GENOMIC DNA]</scope>
</reference>
<evidence type="ECO:0000256" key="1">
    <source>
        <dbReference type="SAM" id="Phobius"/>
    </source>
</evidence>
<protein>
    <submittedName>
        <fullName evidence="4">Inhibitor_I29 domain-containing protein</fullName>
    </submittedName>
</protein>
<accession>A0A183DBA8</accession>
<evidence type="ECO:0000313" key="3">
    <source>
        <dbReference type="Proteomes" id="UP000271098"/>
    </source>
</evidence>
<keyword evidence="3" id="KW-1185">Reference proteome</keyword>
<sequence>MFPVRQQLRSECGSAFIYFFATFLAMVTAAVLQNNRHSEHILGNWPEFIANHGISKMEPQKESAKLTANRWTTAEDLLLGKNARIREGDIMLTKEQEKFWKQNRKFKMAFNFENARNDRFKRQAYHDNSNYPYYFWENGTIPYSFQPGLCKS</sequence>
<keyword evidence="1" id="KW-0812">Transmembrane</keyword>
<dbReference type="AlphaFoldDB" id="A0A183DBA8"/>
<dbReference type="WBParaSite" id="GPUH_0000600701-mRNA-1">
    <property type="protein sequence ID" value="GPUH_0000600701-mRNA-1"/>
    <property type="gene ID" value="GPUH_0000600701"/>
</dbReference>
<dbReference type="EMBL" id="UYRT01013425">
    <property type="protein sequence ID" value="VDK53008.1"/>
    <property type="molecule type" value="Genomic_DNA"/>
</dbReference>
<dbReference type="Proteomes" id="UP000271098">
    <property type="component" value="Unassembled WGS sequence"/>
</dbReference>
<keyword evidence="1" id="KW-0472">Membrane</keyword>
<evidence type="ECO:0000313" key="4">
    <source>
        <dbReference type="WBParaSite" id="GPUH_0000600701-mRNA-1"/>
    </source>
</evidence>
<gene>
    <name evidence="2" type="ORF">GPUH_LOCUS5999</name>
</gene>
<keyword evidence="1" id="KW-1133">Transmembrane helix</keyword>
<evidence type="ECO:0000313" key="2">
    <source>
        <dbReference type="EMBL" id="VDK53008.1"/>
    </source>
</evidence>
<feature type="transmembrane region" description="Helical" evidence="1">
    <location>
        <begin position="12"/>
        <end position="32"/>
    </location>
</feature>
<name>A0A183DBA8_9BILA</name>
<proteinExistence type="predicted"/>
<reference evidence="4" key="1">
    <citation type="submission" date="2016-06" db="UniProtKB">
        <authorList>
            <consortium name="WormBaseParasite"/>
        </authorList>
    </citation>
    <scope>IDENTIFICATION</scope>
</reference>
<organism evidence="4">
    <name type="scientific">Gongylonema pulchrum</name>
    <dbReference type="NCBI Taxonomy" id="637853"/>
    <lineage>
        <taxon>Eukaryota</taxon>
        <taxon>Metazoa</taxon>
        <taxon>Ecdysozoa</taxon>
        <taxon>Nematoda</taxon>
        <taxon>Chromadorea</taxon>
        <taxon>Rhabditida</taxon>
        <taxon>Spirurina</taxon>
        <taxon>Spiruromorpha</taxon>
        <taxon>Spiruroidea</taxon>
        <taxon>Gongylonematidae</taxon>
        <taxon>Gongylonema</taxon>
    </lineage>
</organism>